<evidence type="ECO:0000313" key="1">
    <source>
        <dbReference type="EMBL" id="MBC8580577.1"/>
    </source>
</evidence>
<dbReference type="EMBL" id="JACRSY010000023">
    <property type="protein sequence ID" value="MBC8580577.1"/>
    <property type="molecule type" value="Genomic_DNA"/>
</dbReference>
<evidence type="ECO:0000313" key="2">
    <source>
        <dbReference type="Proteomes" id="UP000655830"/>
    </source>
</evidence>
<proteinExistence type="predicted"/>
<gene>
    <name evidence="1" type="ORF">H8718_13725</name>
</gene>
<reference evidence="1" key="1">
    <citation type="submission" date="2020-08" db="EMBL/GenBank/DDBJ databases">
        <title>Genome public.</title>
        <authorList>
            <person name="Liu C."/>
            <person name="Sun Q."/>
        </authorList>
    </citation>
    <scope>NUCLEOTIDE SEQUENCE</scope>
    <source>
        <strain evidence="1">NSJ-12</strain>
    </source>
</reference>
<dbReference type="AlphaFoldDB" id="A0A926EM17"/>
<keyword evidence="2" id="KW-1185">Reference proteome</keyword>
<organism evidence="1 2">
    <name type="scientific">Zhenhengia yiwuensis</name>
    <dbReference type="NCBI Taxonomy" id="2763666"/>
    <lineage>
        <taxon>Bacteria</taxon>
        <taxon>Bacillati</taxon>
        <taxon>Bacillota</taxon>
        <taxon>Clostridia</taxon>
        <taxon>Lachnospirales</taxon>
        <taxon>Lachnospiraceae</taxon>
        <taxon>Zhenhengia</taxon>
    </lineage>
</organism>
<dbReference type="RefSeq" id="WP_177671395.1">
    <property type="nucleotide sequence ID" value="NZ_JACRSY010000023.1"/>
</dbReference>
<protein>
    <submittedName>
        <fullName evidence="1">Uncharacterized protein</fullName>
    </submittedName>
</protein>
<dbReference type="Proteomes" id="UP000655830">
    <property type="component" value="Unassembled WGS sequence"/>
</dbReference>
<name>A0A926EM17_9FIRM</name>
<sequence>MDPLLRINIDRDLNEIAKLIKSYMTKTYINDLTKEVFRCEQQCKGHMSREAQLIEALIPFTPDDKKDILTQVSRLMRYEQVAQAMLPRLIGPLTPPVEGMRQDGLNSDQFIKETIVKVLLFKIMSSIENH</sequence>
<comment type="caution">
    <text evidence="1">The sequence shown here is derived from an EMBL/GenBank/DDBJ whole genome shotgun (WGS) entry which is preliminary data.</text>
</comment>
<accession>A0A926EM17</accession>